<evidence type="ECO:0000256" key="2">
    <source>
        <dbReference type="ARBA" id="ARBA00022670"/>
    </source>
</evidence>
<dbReference type="EMBL" id="CAEZTP010000017">
    <property type="protein sequence ID" value="CAB4567709.1"/>
    <property type="molecule type" value="Genomic_DNA"/>
</dbReference>
<keyword evidence="2" id="KW-0645">Protease</keyword>
<name>A0A6J6DXL7_9ZZZZ</name>
<dbReference type="Gene3D" id="3.90.1720.10">
    <property type="entry name" value="endopeptidase domain like (from Nostoc punctiforme)"/>
    <property type="match status" value="1"/>
</dbReference>
<accession>A0A6J6DXL7</accession>
<feature type="coiled-coil region" evidence="5">
    <location>
        <begin position="187"/>
        <end position="214"/>
    </location>
</feature>
<evidence type="ECO:0000259" key="6">
    <source>
        <dbReference type="PROSITE" id="PS51935"/>
    </source>
</evidence>
<dbReference type="AlphaFoldDB" id="A0A6J6DXL7"/>
<dbReference type="Pfam" id="PF00877">
    <property type="entry name" value="NLPC_P60"/>
    <property type="match status" value="1"/>
</dbReference>
<reference evidence="7" key="1">
    <citation type="submission" date="2020-05" db="EMBL/GenBank/DDBJ databases">
        <authorList>
            <person name="Chiriac C."/>
            <person name="Salcher M."/>
            <person name="Ghai R."/>
            <person name="Kavagutti S V."/>
        </authorList>
    </citation>
    <scope>NUCLEOTIDE SEQUENCE</scope>
</reference>
<dbReference type="Gene3D" id="6.10.250.3150">
    <property type="match status" value="1"/>
</dbReference>
<gene>
    <name evidence="7" type="ORF">UFOPK1698_00330</name>
</gene>
<dbReference type="InterPro" id="IPR038765">
    <property type="entry name" value="Papain-like_cys_pep_sf"/>
</dbReference>
<feature type="coiled-coil region" evidence="5">
    <location>
        <begin position="71"/>
        <end position="105"/>
    </location>
</feature>
<keyword evidence="4" id="KW-0788">Thiol protease</keyword>
<evidence type="ECO:0000256" key="3">
    <source>
        <dbReference type="ARBA" id="ARBA00022801"/>
    </source>
</evidence>
<evidence type="ECO:0000256" key="1">
    <source>
        <dbReference type="ARBA" id="ARBA00007074"/>
    </source>
</evidence>
<protein>
    <submittedName>
        <fullName evidence="7">Unannotated protein</fullName>
    </submittedName>
</protein>
<feature type="domain" description="NlpC/P60" evidence="6">
    <location>
        <begin position="245"/>
        <end position="363"/>
    </location>
</feature>
<evidence type="ECO:0000313" key="7">
    <source>
        <dbReference type="EMBL" id="CAB4567709.1"/>
    </source>
</evidence>
<organism evidence="7">
    <name type="scientific">freshwater metagenome</name>
    <dbReference type="NCBI Taxonomy" id="449393"/>
    <lineage>
        <taxon>unclassified sequences</taxon>
        <taxon>metagenomes</taxon>
        <taxon>ecological metagenomes</taxon>
    </lineage>
</organism>
<dbReference type="InterPro" id="IPR051202">
    <property type="entry name" value="Peptidase_C40"/>
</dbReference>
<dbReference type="PANTHER" id="PTHR47053">
    <property type="entry name" value="MUREIN DD-ENDOPEPTIDASE MEPH-RELATED"/>
    <property type="match status" value="1"/>
</dbReference>
<dbReference type="PROSITE" id="PS51935">
    <property type="entry name" value="NLPC_P60"/>
    <property type="match status" value="1"/>
</dbReference>
<dbReference type="GO" id="GO:0008234">
    <property type="term" value="F:cysteine-type peptidase activity"/>
    <property type="evidence" value="ECO:0007669"/>
    <property type="project" value="UniProtKB-KW"/>
</dbReference>
<evidence type="ECO:0000256" key="4">
    <source>
        <dbReference type="ARBA" id="ARBA00022807"/>
    </source>
</evidence>
<evidence type="ECO:0000256" key="5">
    <source>
        <dbReference type="SAM" id="Coils"/>
    </source>
</evidence>
<proteinExistence type="inferred from homology"/>
<sequence>MLIKTTTTVQVRSGHLPAGNLGGSQLRRGLWRWAIQVIAIALAITLVPSVSSAAPSVASVQREVDRLRTLAAEKYESANEANIRIRALEKEMQVLQGREVVLRKDLDAASTVIEKIARQNYMSGGLGQSLGLVFSADPSQYLSDASTLGYVSTNYARQLRQFSTSKQRVDASQSVVSDKTALLIRERAILNKEIAKAKSSLATAEKLLNTLKKEDRERLAKEESEREGRIFDASKKYASSFVGDNSRGSKALKYALAQIGDVYVWAAAGPTRWDCSGLTMRAFQTAGVSLPHSSRAQVRYGKNISFSSVKPGDLVFFGKPISHVAIYMGGGKMVHAPRPGKRVEVVEFPRSFGRKPFVGAKRI</sequence>
<keyword evidence="5" id="KW-0175">Coiled coil</keyword>
<dbReference type="InterPro" id="IPR000064">
    <property type="entry name" value="NLP_P60_dom"/>
</dbReference>
<keyword evidence="3" id="KW-0378">Hydrolase</keyword>
<comment type="similarity">
    <text evidence="1">Belongs to the peptidase C40 family.</text>
</comment>
<dbReference type="GO" id="GO:0006508">
    <property type="term" value="P:proteolysis"/>
    <property type="evidence" value="ECO:0007669"/>
    <property type="project" value="UniProtKB-KW"/>
</dbReference>
<dbReference type="SUPFAM" id="SSF54001">
    <property type="entry name" value="Cysteine proteinases"/>
    <property type="match status" value="1"/>
</dbReference>
<dbReference type="PANTHER" id="PTHR47053:SF1">
    <property type="entry name" value="MUREIN DD-ENDOPEPTIDASE MEPH-RELATED"/>
    <property type="match status" value="1"/>
</dbReference>